<proteinExistence type="predicted"/>
<evidence type="ECO:0000313" key="2">
    <source>
        <dbReference type="EMBL" id="CAK6973708.1"/>
    </source>
</evidence>
<dbReference type="EMBL" id="CAWUFR010000236">
    <property type="protein sequence ID" value="CAK6973708.1"/>
    <property type="molecule type" value="Genomic_DNA"/>
</dbReference>
<protein>
    <submittedName>
        <fullName evidence="2">Uncharacterized protein</fullName>
    </submittedName>
</protein>
<evidence type="ECO:0000313" key="3">
    <source>
        <dbReference type="Proteomes" id="UP001314229"/>
    </source>
</evidence>
<keyword evidence="3" id="KW-1185">Reference proteome</keyword>
<evidence type="ECO:0000256" key="1">
    <source>
        <dbReference type="SAM" id="MobiDB-lite"/>
    </source>
</evidence>
<dbReference type="Proteomes" id="UP001314229">
    <property type="component" value="Unassembled WGS sequence"/>
</dbReference>
<accession>A0AAV1PQ94</accession>
<comment type="caution">
    <text evidence="2">The sequence shown here is derived from an EMBL/GenBank/DDBJ whole genome shotgun (WGS) entry which is preliminary data.</text>
</comment>
<dbReference type="AlphaFoldDB" id="A0AAV1PQ94"/>
<gene>
    <name evidence="2" type="ORF">FSCOSCO3_A000459</name>
</gene>
<sequence>MTAVARRSYFTFSLAVKEDESNTSERLSSHMKAVRLDSCSIYNLSVNGLTQSSSVTGALDHHTVPCHCCESGGAERPLMCGHQLSINNADTQVSSRGRLHKRDRSSRKDEPASPTIAMK</sequence>
<name>A0AAV1PQ94_SCOSC</name>
<organism evidence="2 3">
    <name type="scientific">Scomber scombrus</name>
    <name type="common">Atlantic mackerel</name>
    <name type="synonym">Scomber vernalis</name>
    <dbReference type="NCBI Taxonomy" id="13677"/>
    <lineage>
        <taxon>Eukaryota</taxon>
        <taxon>Metazoa</taxon>
        <taxon>Chordata</taxon>
        <taxon>Craniata</taxon>
        <taxon>Vertebrata</taxon>
        <taxon>Euteleostomi</taxon>
        <taxon>Actinopterygii</taxon>
        <taxon>Neopterygii</taxon>
        <taxon>Teleostei</taxon>
        <taxon>Neoteleostei</taxon>
        <taxon>Acanthomorphata</taxon>
        <taxon>Pelagiaria</taxon>
        <taxon>Scombriformes</taxon>
        <taxon>Scombridae</taxon>
        <taxon>Scomber</taxon>
    </lineage>
</organism>
<reference evidence="2 3" key="1">
    <citation type="submission" date="2024-01" db="EMBL/GenBank/DDBJ databases">
        <authorList>
            <person name="Alioto T."/>
            <person name="Alioto T."/>
            <person name="Gomez Garrido J."/>
        </authorList>
    </citation>
    <scope>NUCLEOTIDE SEQUENCE [LARGE SCALE GENOMIC DNA]</scope>
</reference>
<feature type="region of interest" description="Disordered" evidence="1">
    <location>
        <begin position="91"/>
        <end position="119"/>
    </location>
</feature>